<sequence>YVKNQLVGPNRDPEFPEPERLIAKQNGRGTPANVAVQKDFGSENFQIGTNHVHGCTVVVAVSETSVYMSHIWEVEALRGKDTLDGRTQQAFKARVLDFLDGTSTAQSSPTLQKGIGPGIDATKFAAGTQAHIMTPLIENEATGTYGPGIQYPNKVAAIVGHIRPKLGNVEAVTRSYTPLDFDTDDNGNVVRDPAKPDSSIADTNAKGMVLFQYHAATGAWRLFIEERRFEGKKNTGGKKRK</sequence>
<evidence type="ECO:0000313" key="2">
    <source>
        <dbReference type="Proteomes" id="UP001302126"/>
    </source>
</evidence>
<gene>
    <name evidence="1" type="ORF">QBC35DRAFT_393941</name>
</gene>
<evidence type="ECO:0000313" key="1">
    <source>
        <dbReference type="EMBL" id="KAK4183409.1"/>
    </source>
</evidence>
<organism evidence="1 2">
    <name type="scientific">Podospora australis</name>
    <dbReference type="NCBI Taxonomy" id="1536484"/>
    <lineage>
        <taxon>Eukaryota</taxon>
        <taxon>Fungi</taxon>
        <taxon>Dikarya</taxon>
        <taxon>Ascomycota</taxon>
        <taxon>Pezizomycotina</taxon>
        <taxon>Sordariomycetes</taxon>
        <taxon>Sordariomycetidae</taxon>
        <taxon>Sordariales</taxon>
        <taxon>Podosporaceae</taxon>
        <taxon>Podospora</taxon>
    </lineage>
</organism>
<proteinExistence type="predicted"/>
<name>A0AAN6WJW3_9PEZI</name>
<keyword evidence="2" id="KW-1185">Reference proteome</keyword>
<accession>A0AAN6WJW3</accession>
<comment type="caution">
    <text evidence="1">The sequence shown here is derived from an EMBL/GenBank/DDBJ whole genome shotgun (WGS) entry which is preliminary data.</text>
</comment>
<reference evidence="1" key="2">
    <citation type="submission" date="2023-05" db="EMBL/GenBank/DDBJ databases">
        <authorList>
            <consortium name="Lawrence Berkeley National Laboratory"/>
            <person name="Steindorff A."/>
            <person name="Hensen N."/>
            <person name="Bonometti L."/>
            <person name="Westerberg I."/>
            <person name="Brannstrom I.O."/>
            <person name="Guillou S."/>
            <person name="Cros-Aarteil S."/>
            <person name="Calhoun S."/>
            <person name="Haridas S."/>
            <person name="Kuo A."/>
            <person name="Mondo S."/>
            <person name="Pangilinan J."/>
            <person name="Riley R."/>
            <person name="Labutti K."/>
            <person name="Andreopoulos B."/>
            <person name="Lipzen A."/>
            <person name="Chen C."/>
            <person name="Yanf M."/>
            <person name="Daum C."/>
            <person name="Ng V."/>
            <person name="Clum A."/>
            <person name="Ohm R."/>
            <person name="Martin F."/>
            <person name="Silar P."/>
            <person name="Natvig D."/>
            <person name="Lalanne C."/>
            <person name="Gautier V."/>
            <person name="Ament-Velasquez S.L."/>
            <person name="Kruys A."/>
            <person name="Hutchinson M.I."/>
            <person name="Powell A.J."/>
            <person name="Barry K."/>
            <person name="Miller A.N."/>
            <person name="Grigoriev I.V."/>
            <person name="Debuchy R."/>
            <person name="Gladieux P."/>
            <person name="Thoren M.H."/>
            <person name="Johannesson H."/>
        </authorList>
    </citation>
    <scope>NUCLEOTIDE SEQUENCE</scope>
    <source>
        <strain evidence="1">PSN309</strain>
    </source>
</reference>
<dbReference type="AlphaFoldDB" id="A0AAN6WJW3"/>
<protein>
    <submittedName>
        <fullName evidence="1">Uncharacterized protein</fullName>
    </submittedName>
</protein>
<dbReference type="Proteomes" id="UP001302126">
    <property type="component" value="Unassembled WGS sequence"/>
</dbReference>
<reference evidence="1" key="1">
    <citation type="journal article" date="2023" name="Mol. Phylogenet. Evol.">
        <title>Genome-scale phylogeny and comparative genomics of the fungal order Sordariales.</title>
        <authorList>
            <person name="Hensen N."/>
            <person name="Bonometti L."/>
            <person name="Westerberg I."/>
            <person name="Brannstrom I.O."/>
            <person name="Guillou S."/>
            <person name="Cros-Aarteil S."/>
            <person name="Calhoun S."/>
            <person name="Haridas S."/>
            <person name="Kuo A."/>
            <person name="Mondo S."/>
            <person name="Pangilinan J."/>
            <person name="Riley R."/>
            <person name="LaButti K."/>
            <person name="Andreopoulos B."/>
            <person name="Lipzen A."/>
            <person name="Chen C."/>
            <person name="Yan M."/>
            <person name="Daum C."/>
            <person name="Ng V."/>
            <person name="Clum A."/>
            <person name="Steindorff A."/>
            <person name="Ohm R.A."/>
            <person name="Martin F."/>
            <person name="Silar P."/>
            <person name="Natvig D.O."/>
            <person name="Lalanne C."/>
            <person name="Gautier V."/>
            <person name="Ament-Velasquez S.L."/>
            <person name="Kruys A."/>
            <person name="Hutchinson M.I."/>
            <person name="Powell A.J."/>
            <person name="Barry K."/>
            <person name="Miller A.N."/>
            <person name="Grigoriev I.V."/>
            <person name="Debuchy R."/>
            <person name="Gladieux P."/>
            <person name="Hiltunen Thoren M."/>
            <person name="Johannesson H."/>
        </authorList>
    </citation>
    <scope>NUCLEOTIDE SEQUENCE</scope>
    <source>
        <strain evidence="1">PSN309</strain>
    </source>
</reference>
<dbReference type="EMBL" id="MU864551">
    <property type="protein sequence ID" value="KAK4183409.1"/>
    <property type="molecule type" value="Genomic_DNA"/>
</dbReference>
<feature type="non-terminal residue" evidence="1">
    <location>
        <position position="1"/>
    </location>
</feature>